<dbReference type="Pfam" id="PF14255">
    <property type="entry name" value="Zn_ribbon_21"/>
    <property type="match status" value="1"/>
</dbReference>
<accession>A0ABV4NN26</accession>
<dbReference type="EMBL" id="JBGMEL010000005">
    <property type="protein sequence ID" value="MFA0790271.1"/>
    <property type="molecule type" value="Genomic_DNA"/>
</dbReference>
<proteinExistence type="predicted"/>
<dbReference type="Proteomes" id="UP001569414">
    <property type="component" value="Unassembled WGS sequence"/>
</dbReference>
<dbReference type="InterPro" id="IPR025990">
    <property type="entry name" value="zinc_ribbon_bacterial"/>
</dbReference>
<dbReference type="RefSeq" id="WP_299580092.1">
    <property type="nucleotide sequence ID" value="NZ_JBGMEL010000005.1"/>
</dbReference>
<comment type="caution">
    <text evidence="1">The sequence shown here is derived from an EMBL/GenBank/DDBJ whole genome shotgun (WGS) entry which is preliminary data.</text>
</comment>
<name>A0ABV4NN26_9GAMM</name>
<sequence>MHQVIEESILCPYCGESFSALIDGSVLPQEYTEDCQVCCQPIVFQVCSDLYGDISIRVYREDETF</sequence>
<dbReference type="PIRSF" id="PIRSF037225">
    <property type="entry name" value="UCP037225"/>
    <property type="match status" value="1"/>
</dbReference>
<protein>
    <submittedName>
        <fullName evidence="1">CPXCG motif-containing cysteine-rich protein</fullName>
    </submittedName>
</protein>
<reference evidence="1 2" key="1">
    <citation type="submission" date="2024-08" db="EMBL/GenBank/DDBJ databases">
        <authorList>
            <person name="Ishaq N."/>
        </authorList>
    </citation>
    <scope>NUCLEOTIDE SEQUENCE [LARGE SCALE GENOMIC DNA]</scope>
    <source>
        <strain evidence="1 2">JCM 30400</strain>
    </source>
</reference>
<keyword evidence="2" id="KW-1185">Reference proteome</keyword>
<organism evidence="1 2">
    <name type="scientific">Microbulbifer echini</name>
    <dbReference type="NCBI Taxonomy" id="1529067"/>
    <lineage>
        <taxon>Bacteria</taxon>
        <taxon>Pseudomonadati</taxon>
        <taxon>Pseudomonadota</taxon>
        <taxon>Gammaproteobacteria</taxon>
        <taxon>Cellvibrionales</taxon>
        <taxon>Microbulbiferaceae</taxon>
        <taxon>Microbulbifer</taxon>
    </lineage>
</organism>
<dbReference type="InterPro" id="IPR017143">
    <property type="entry name" value="UCP037225"/>
</dbReference>
<gene>
    <name evidence="1" type="ORF">ACCI51_06915</name>
</gene>
<evidence type="ECO:0000313" key="2">
    <source>
        <dbReference type="Proteomes" id="UP001569414"/>
    </source>
</evidence>
<evidence type="ECO:0000313" key="1">
    <source>
        <dbReference type="EMBL" id="MFA0790271.1"/>
    </source>
</evidence>